<keyword evidence="8" id="KW-1185">Reference proteome</keyword>
<dbReference type="Gene3D" id="3.40.50.300">
    <property type="entry name" value="P-loop containing nucleotide triphosphate hydrolases"/>
    <property type="match status" value="1"/>
</dbReference>
<evidence type="ECO:0000313" key="8">
    <source>
        <dbReference type="Proteomes" id="UP000426424"/>
    </source>
</evidence>
<dbReference type="InterPro" id="IPR053931">
    <property type="entry name" value="RapZ_C"/>
</dbReference>
<dbReference type="Pfam" id="PF22740">
    <property type="entry name" value="PapZ_C"/>
    <property type="match status" value="1"/>
</dbReference>
<evidence type="ECO:0000313" key="7">
    <source>
        <dbReference type="EMBL" id="QGU33409.1"/>
    </source>
</evidence>
<dbReference type="Proteomes" id="UP000426424">
    <property type="component" value="Chromosome"/>
</dbReference>
<feature type="domain" description="RapZ-like N-terminal" evidence="5">
    <location>
        <begin position="1"/>
        <end position="157"/>
    </location>
</feature>
<dbReference type="InterPro" id="IPR005337">
    <property type="entry name" value="RapZ-like"/>
</dbReference>
<feature type="binding site" evidence="4">
    <location>
        <begin position="60"/>
        <end position="63"/>
    </location>
    <ligand>
        <name>GTP</name>
        <dbReference type="ChEBI" id="CHEBI:37565"/>
    </ligand>
</feature>
<dbReference type="NCBIfam" id="NF003828">
    <property type="entry name" value="PRK05416.1"/>
    <property type="match status" value="1"/>
</dbReference>
<dbReference type="Pfam" id="PF03668">
    <property type="entry name" value="RapZ-like_N"/>
    <property type="match status" value="1"/>
</dbReference>
<dbReference type="InterPro" id="IPR027417">
    <property type="entry name" value="P-loop_NTPase"/>
</dbReference>
<dbReference type="PIRSF" id="PIRSF005052">
    <property type="entry name" value="P-loopkin"/>
    <property type="match status" value="1"/>
</dbReference>
<evidence type="ECO:0000256" key="4">
    <source>
        <dbReference type="HAMAP-Rule" id="MF_00636"/>
    </source>
</evidence>
<evidence type="ECO:0000259" key="5">
    <source>
        <dbReference type="Pfam" id="PF03668"/>
    </source>
</evidence>
<dbReference type="AlphaFoldDB" id="A0A6I6EEJ8"/>
<organism evidence="7 8">
    <name type="scientific">Thermochromatium tepidum ATCC 43061</name>
    <dbReference type="NCBI Taxonomy" id="316276"/>
    <lineage>
        <taxon>Bacteria</taxon>
        <taxon>Pseudomonadati</taxon>
        <taxon>Pseudomonadota</taxon>
        <taxon>Gammaproteobacteria</taxon>
        <taxon>Chromatiales</taxon>
        <taxon>Chromatiaceae</taxon>
        <taxon>Thermochromatium</taxon>
    </lineage>
</organism>
<dbReference type="InterPro" id="IPR053930">
    <property type="entry name" value="RapZ-like_N"/>
</dbReference>
<dbReference type="KEGG" id="ttp:E6P07_10745"/>
<protein>
    <submittedName>
        <fullName evidence="7">RNase adapter RapZ</fullName>
    </submittedName>
</protein>
<evidence type="ECO:0000259" key="6">
    <source>
        <dbReference type="Pfam" id="PF22740"/>
    </source>
</evidence>
<proteinExistence type="inferred from homology"/>
<evidence type="ECO:0000256" key="2">
    <source>
        <dbReference type="ARBA" id="ARBA00022840"/>
    </source>
</evidence>
<name>A0A6I6EEJ8_THETI</name>
<dbReference type="PANTHER" id="PTHR30448">
    <property type="entry name" value="RNASE ADAPTER PROTEIN RAPZ"/>
    <property type="match status" value="1"/>
</dbReference>
<dbReference type="GO" id="GO:0005524">
    <property type="term" value="F:ATP binding"/>
    <property type="evidence" value="ECO:0007669"/>
    <property type="project" value="UniProtKB-UniRule"/>
</dbReference>
<evidence type="ECO:0000256" key="3">
    <source>
        <dbReference type="ARBA" id="ARBA00023134"/>
    </source>
</evidence>
<dbReference type="GO" id="GO:0005525">
    <property type="term" value="F:GTP binding"/>
    <property type="evidence" value="ECO:0007669"/>
    <property type="project" value="UniProtKB-UniRule"/>
</dbReference>
<keyword evidence="3 4" id="KW-0342">GTP-binding</keyword>
<dbReference type="PANTHER" id="PTHR30448:SF0">
    <property type="entry name" value="RNASE ADAPTER PROTEIN RAPZ"/>
    <property type="match status" value="1"/>
</dbReference>
<dbReference type="SUPFAM" id="SSF52540">
    <property type="entry name" value="P-loop containing nucleoside triphosphate hydrolases"/>
    <property type="match status" value="1"/>
</dbReference>
<sequence>MQLIILSGLSGSGKSIALHTLEDMGFYCIDNLPFFLLQDLVFGLRETLDESFGKTAVGIDARGNLAALRQLPELVRVARERGIDCRVLFLETALEILIQRYSETRRRHPLTNGDRPLREAIQLEQEFLQPVRRHADLVLDTTRTNMHELRDLVRGWLLSGESPRISILLQSFGFKHGVPPDVDFVLDVRCLPNPHWEAELRMLTGLDPRVARFIESSPQALEMRADILAFFERWVPRFETDGRSYLTIAIGCTGGQHRSVYMTEWLGEHLKSLGHRVIVRHRELA</sequence>
<keyword evidence="2 4" id="KW-0067">ATP-binding</keyword>
<dbReference type="HAMAP" id="MF_00636">
    <property type="entry name" value="RapZ_like"/>
    <property type="match status" value="1"/>
</dbReference>
<feature type="binding site" evidence="4">
    <location>
        <begin position="8"/>
        <end position="15"/>
    </location>
    <ligand>
        <name>ATP</name>
        <dbReference type="ChEBI" id="CHEBI:30616"/>
    </ligand>
</feature>
<dbReference type="EMBL" id="CP039268">
    <property type="protein sequence ID" value="QGU33409.1"/>
    <property type="molecule type" value="Genomic_DNA"/>
</dbReference>
<gene>
    <name evidence="7" type="primary">rapZ</name>
    <name evidence="7" type="ORF">E6P07_10745</name>
</gene>
<feature type="domain" description="RapZ C-terminal" evidence="6">
    <location>
        <begin position="166"/>
        <end position="284"/>
    </location>
</feature>
<dbReference type="RefSeq" id="WP_153975601.1">
    <property type="nucleotide sequence ID" value="NZ_CP039268.1"/>
</dbReference>
<dbReference type="OrthoDB" id="9784461at2"/>
<reference evidence="7 8" key="1">
    <citation type="submission" date="2019-12" db="EMBL/GenBank/DDBJ databases">
        <title>The complete genome of the thermophilic, anoxygenic phototrophic gammaproteobacterium Thermochromatium tepidum.</title>
        <authorList>
            <person name="Sattley W.M."/>
            <person name="Swingley W.D."/>
            <person name="Burchell B.M."/>
            <person name="Gurbani S.A."/>
            <person name="Kujawa C.M."/>
            <person name="Nuccio D.A."/>
            <person name="Schladweiler J."/>
            <person name="Shaffer K.N."/>
            <person name="Stokes L.M."/>
            <person name="Touchman J.W."/>
            <person name="Blankenship R.E."/>
            <person name="Madigan M.T."/>
        </authorList>
    </citation>
    <scope>NUCLEOTIDE SEQUENCE [LARGE SCALE GENOMIC DNA]</scope>
    <source>
        <strain evidence="7 8">ATCC 43061</strain>
    </source>
</reference>
<accession>A0A6I6EEJ8</accession>
<keyword evidence="1 4" id="KW-0547">Nucleotide-binding</keyword>
<evidence type="ECO:0000256" key="1">
    <source>
        <dbReference type="ARBA" id="ARBA00022741"/>
    </source>
</evidence>